<accession>A0ABP0KMA8</accession>
<reference evidence="1 2" key="1">
    <citation type="submission" date="2024-02" db="EMBL/GenBank/DDBJ databases">
        <authorList>
            <person name="Chen Y."/>
            <person name="Shah S."/>
            <person name="Dougan E. K."/>
            <person name="Thang M."/>
            <person name="Chan C."/>
        </authorList>
    </citation>
    <scope>NUCLEOTIDE SEQUENCE [LARGE SCALE GENOMIC DNA]</scope>
</reference>
<sequence>MANFSPYPGVFSGRRNPSGKAPHGWSAALQSRKYEEDALTPLENKREAVADKASSESASGGGGGGAQLPFMIQNLYLAPLKPAAGPAYTMTRMQPKDVEKPSWAH</sequence>
<keyword evidence="2" id="KW-1185">Reference proteome</keyword>
<evidence type="ECO:0000313" key="1">
    <source>
        <dbReference type="EMBL" id="CAK9027786.1"/>
    </source>
</evidence>
<protein>
    <submittedName>
        <fullName evidence="1">Uncharacterized protein</fullName>
    </submittedName>
</protein>
<name>A0ABP0KMA8_9DINO</name>
<gene>
    <name evidence="1" type="ORF">CCMP2556_LOCUS16876</name>
</gene>
<dbReference type="Proteomes" id="UP001642484">
    <property type="component" value="Unassembled WGS sequence"/>
</dbReference>
<organism evidence="1 2">
    <name type="scientific">Durusdinium trenchii</name>
    <dbReference type="NCBI Taxonomy" id="1381693"/>
    <lineage>
        <taxon>Eukaryota</taxon>
        <taxon>Sar</taxon>
        <taxon>Alveolata</taxon>
        <taxon>Dinophyceae</taxon>
        <taxon>Suessiales</taxon>
        <taxon>Symbiodiniaceae</taxon>
        <taxon>Durusdinium</taxon>
    </lineage>
</organism>
<dbReference type="EMBL" id="CAXAMN010009147">
    <property type="protein sequence ID" value="CAK9027786.1"/>
    <property type="molecule type" value="Genomic_DNA"/>
</dbReference>
<proteinExistence type="predicted"/>
<comment type="caution">
    <text evidence="1">The sequence shown here is derived from an EMBL/GenBank/DDBJ whole genome shotgun (WGS) entry which is preliminary data.</text>
</comment>
<evidence type="ECO:0000313" key="2">
    <source>
        <dbReference type="Proteomes" id="UP001642484"/>
    </source>
</evidence>